<dbReference type="EMBL" id="RHFF01000025">
    <property type="protein sequence ID" value="TGD36705.1"/>
    <property type="molecule type" value="Genomic_DNA"/>
</dbReference>
<dbReference type="GO" id="GO:0016020">
    <property type="term" value="C:membrane"/>
    <property type="evidence" value="ECO:0007669"/>
    <property type="project" value="InterPro"/>
</dbReference>
<dbReference type="SUPFAM" id="SSF55874">
    <property type="entry name" value="ATPase domain of HSP90 chaperone/DNA topoisomerase II/histidine kinase"/>
    <property type="match status" value="1"/>
</dbReference>
<gene>
    <name evidence="12" type="ORF">EB834_18615</name>
</gene>
<keyword evidence="7" id="KW-0067">ATP-binding</keyword>
<dbReference type="Pfam" id="PF07730">
    <property type="entry name" value="HisKA_3"/>
    <property type="match status" value="1"/>
</dbReference>
<dbReference type="InterPro" id="IPR050482">
    <property type="entry name" value="Sensor_HK_TwoCompSys"/>
</dbReference>
<evidence type="ECO:0000256" key="3">
    <source>
        <dbReference type="ARBA" id="ARBA00022553"/>
    </source>
</evidence>
<feature type="transmembrane region" description="Helical" evidence="9">
    <location>
        <begin position="111"/>
        <end position="144"/>
    </location>
</feature>
<dbReference type="CDD" id="cd16917">
    <property type="entry name" value="HATPase_UhpB-NarQ-NarX-like"/>
    <property type="match status" value="1"/>
</dbReference>
<evidence type="ECO:0000256" key="6">
    <source>
        <dbReference type="ARBA" id="ARBA00022777"/>
    </source>
</evidence>
<evidence type="ECO:0000256" key="1">
    <source>
        <dbReference type="ARBA" id="ARBA00000085"/>
    </source>
</evidence>
<keyword evidence="5" id="KW-0547">Nucleotide-binding</keyword>
<evidence type="ECO:0000313" key="13">
    <source>
        <dbReference type="Proteomes" id="UP000297736"/>
    </source>
</evidence>
<dbReference type="RefSeq" id="WP_135448406.1">
    <property type="nucleotide sequence ID" value="NZ_RHFF01000025.1"/>
</dbReference>
<accession>A0A4Z0KHI0</accession>
<sequence length="423" mass="44169">MRSDATAPSEVGRWRAILYAGAACARVLIAIAAVVLLAMPILIAGAASERGAATIGGLIVAGLALLGIGLPLISIALARMDWSATAALLDRPLGSYQSVSLIRPRTLIRPLAHTVIMITLGGAIAVLTALIVIGSLVAMISPLLTAIGDQAVIGPFTVQTVPQSIAAACTGVILLVGVILTAPTVARAHAAEVLHVLTHPEQRLQRDLMVTAQSRARLVRAFDIERRRIERDLHDGVQPQLLSVSMTLGMALAALPEGAPGRGDVIRAQQQAREALDSLRHFVHNIHPQVLIDHGLGAAIGEIADTLTVPITIDDGLSGRLSSEIETNLYFCVAELIANVVKHSEADRARVEFKELQDDVVTATVEDNGRGGAGALLEDGGGLHGIADRIAALDGDMAIDSPLGGPTRITITLAEPGREHADA</sequence>
<evidence type="ECO:0000256" key="4">
    <source>
        <dbReference type="ARBA" id="ARBA00022679"/>
    </source>
</evidence>
<keyword evidence="4" id="KW-0808">Transferase</keyword>
<dbReference type="Gene3D" id="1.20.5.1930">
    <property type="match status" value="1"/>
</dbReference>
<feature type="domain" description="Signal transduction histidine kinase subgroup 3 dimerisation and phosphoacceptor" evidence="11">
    <location>
        <begin position="225"/>
        <end position="291"/>
    </location>
</feature>
<organism evidence="12 13">
    <name type="scientific">Brevibacterium aurantiacum</name>
    <dbReference type="NCBI Taxonomy" id="273384"/>
    <lineage>
        <taxon>Bacteria</taxon>
        <taxon>Bacillati</taxon>
        <taxon>Actinomycetota</taxon>
        <taxon>Actinomycetes</taxon>
        <taxon>Micrococcales</taxon>
        <taxon>Brevibacteriaceae</taxon>
        <taxon>Brevibacterium</taxon>
    </lineage>
</organism>
<keyword evidence="8" id="KW-0902">Two-component regulatory system</keyword>
<evidence type="ECO:0000256" key="9">
    <source>
        <dbReference type="SAM" id="Phobius"/>
    </source>
</evidence>
<evidence type="ECO:0000256" key="2">
    <source>
        <dbReference type="ARBA" id="ARBA00012438"/>
    </source>
</evidence>
<dbReference type="InterPro" id="IPR003594">
    <property type="entry name" value="HATPase_dom"/>
</dbReference>
<dbReference type="Gene3D" id="3.30.565.10">
    <property type="entry name" value="Histidine kinase-like ATPase, C-terminal domain"/>
    <property type="match status" value="1"/>
</dbReference>
<feature type="transmembrane region" description="Helical" evidence="9">
    <location>
        <begin position="164"/>
        <end position="186"/>
    </location>
</feature>
<evidence type="ECO:0000256" key="7">
    <source>
        <dbReference type="ARBA" id="ARBA00022840"/>
    </source>
</evidence>
<dbReference type="Pfam" id="PF02518">
    <property type="entry name" value="HATPase_c"/>
    <property type="match status" value="1"/>
</dbReference>
<dbReference type="InterPro" id="IPR011712">
    <property type="entry name" value="Sig_transdc_His_kin_sub3_dim/P"/>
</dbReference>
<keyword evidence="6" id="KW-0418">Kinase</keyword>
<name>A0A4Z0KHI0_BREAU</name>
<evidence type="ECO:0000256" key="8">
    <source>
        <dbReference type="ARBA" id="ARBA00023012"/>
    </source>
</evidence>
<dbReference type="GO" id="GO:0046983">
    <property type="term" value="F:protein dimerization activity"/>
    <property type="evidence" value="ECO:0007669"/>
    <property type="project" value="InterPro"/>
</dbReference>
<feature type="transmembrane region" description="Helical" evidence="9">
    <location>
        <begin position="55"/>
        <end position="78"/>
    </location>
</feature>
<dbReference type="PANTHER" id="PTHR24421:SF10">
    <property type="entry name" value="NITRATE_NITRITE SENSOR PROTEIN NARQ"/>
    <property type="match status" value="1"/>
</dbReference>
<keyword evidence="3" id="KW-0597">Phosphoprotein</keyword>
<protein>
    <recommendedName>
        <fullName evidence="2">histidine kinase</fullName>
        <ecNumber evidence="2">2.7.13.3</ecNumber>
    </recommendedName>
</protein>
<feature type="transmembrane region" description="Helical" evidence="9">
    <location>
        <begin position="16"/>
        <end position="43"/>
    </location>
</feature>
<dbReference type="AlphaFoldDB" id="A0A4Z0KHI0"/>
<dbReference type="PANTHER" id="PTHR24421">
    <property type="entry name" value="NITRATE/NITRITE SENSOR PROTEIN NARX-RELATED"/>
    <property type="match status" value="1"/>
</dbReference>
<dbReference type="GO" id="GO:0000155">
    <property type="term" value="F:phosphorelay sensor kinase activity"/>
    <property type="evidence" value="ECO:0007669"/>
    <property type="project" value="InterPro"/>
</dbReference>
<proteinExistence type="predicted"/>
<dbReference type="Proteomes" id="UP000297736">
    <property type="component" value="Unassembled WGS sequence"/>
</dbReference>
<reference evidence="12 13" key="1">
    <citation type="submission" date="2018-10" db="EMBL/GenBank/DDBJ databases">
        <title>Brevibacterium genomes from Austrain hard cheese rinds.</title>
        <authorList>
            <person name="Anast J.M."/>
            <person name="Dzieciol M."/>
            <person name="Schultz D.L."/>
            <person name="Mann E."/>
            <person name="Wagner M."/>
            <person name="Schmitz-Esser S."/>
        </authorList>
    </citation>
    <scope>NUCLEOTIDE SEQUENCE [LARGE SCALE GENOMIC DNA]</scope>
    <source>
        <strain evidence="12 13">L261</strain>
    </source>
</reference>
<evidence type="ECO:0000313" key="12">
    <source>
        <dbReference type="EMBL" id="TGD36705.1"/>
    </source>
</evidence>
<dbReference type="InterPro" id="IPR036890">
    <property type="entry name" value="HATPase_C_sf"/>
</dbReference>
<keyword evidence="9" id="KW-0812">Transmembrane</keyword>
<evidence type="ECO:0000259" key="11">
    <source>
        <dbReference type="Pfam" id="PF07730"/>
    </source>
</evidence>
<keyword evidence="9" id="KW-1133">Transmembrane helix</keyword>
<dbReference type="GO" id="GO:0005524">
    <property type="term" value="F:ATP binding"/>
    <property type="evidence" value="ECO:0007669"/>
    <property type="project" value="UniProtKB-KW"/>
</dbReference>
<comment type="catalytic activity">
    <reaction evidence="1">
        <text>ATP + protein L-histidine = ADP + protein N-phospho-L-histidine.</text>
        <dbReference type="EC" id="2.7.13.3"/>
    </reaction>
</comment>
<comment type="caution">
    <text evidence="12">The sequence shown here is derived from an EMBL/GenBank/DDBJ whole genome shotgun (WGS) entry which is preliminary data.</text>
</comment>
<evidence type="ECO:0000259" key="10">
    <source>
        <dbReference type="Pfam" id="PF02518"/>
    </source>
</evidence>
<keyword evidence="9" id="KW-0472">Membrane</keyword>
<feature type="domain" description="Histidine kinase/HSP90-like ATPase" evidence="10">
    <location>
        <begin position="326"/>
        <end position="415"/>
    </location>
</feature>
<dbReference type="EC" id="2.7.13.3" evidence="2"/>
<evidence type="ECO:0000256" key="5">
    <source>
        <dbReference type="ARBA" id="ARBA00022741"/>
    </source>
</evidence>